<comment type="caution">
    <text evidence="1">The sequence shown here is derived from an EMBL/GenBank/DDBJ whole genome shotgun (WGS) entry which is preliminary data.</text>
</comment>
<dbReference type="VEuPathDB" id="PiroplasmaDB:BEWA_012970"/>
<evidence type="ECO:0000313" key="1">
    <source>
        <dbReference type="EMBL" id="EKX72738.1"/>
    </source>
</evidence>
<dbReference type="KEGG" id="beq:BEWA_012970"/>
<organism evidence="1 2">
    <name type="scientific">Theileria equi strain WA</name>
    <dbReference type="NCBI Taxonomy" id="1537102"/>
    <lineage>
        <taxon>Eukaryota</taxon>
        <taxon>Sar</taxon>
        <taxon>Alveolata</taxon>
        <taxon>Apicomplexa</taxon>
        <taxon>Aconoidasida</taxon>
        <taxon>Piroplasmida</taxon>
        <taxon>Theileriidae</taxon>
        <taxon>Theileria</taxon>
    </lineage>
</organism>
<protein>
    <submittedName>
        <fullName evidence="1">Uncharacterized protein</fullName>
    </submittedName>
</protein>
<gene>
    <name evidence="1" type="ORF">BEWA_012970</name>
</gene>
<dbReference type="RefSeq" id="XP_004832190.1">
    <property type="nucleotide sequence ID" value="XM_004832133.1"/>
</dbReference>
<sequence>MKFVEFKNLRYKGAVISHCRHSNPFISIFILCIIFTTHEGNGTIILNNLFQYPLHTLNTKRLNWSDWMTPKAKVKRRGFQRIEKYREKDVIRCFYIPSFCRTLKRCSDLKQTLYPNTLGSLCHFNTLCD</sequence>
<proteinExistence type="predicted"/>
<dbReference type="EMBL" id="ACOU01000004">
    <property type="protein sequence ID" value="EKX72738.1"/>
    <property type="molecule type" value="Genomic_DNA"/>
</dbReference>
<dbReference type="GeneID" id="15804373"/>
<name>L1LC46_THEEQ</name>
<dbReference type="Proteomes" id="UP000031512">
    <property type="component" value="Unassembled WGS sequence"/>
</dbReference>
<keyword evidence="2" id="KW-1185">Reference proteome</keyword>
<accession>L1LC46</accession>
<reference evidence="1 2" key="1">
    <citation type="journal article" date="2012" name="BMC Genomics">
        <title>Comparative genomic analysis and phylogenetic position of Theileria equi.</title>
        <authorList>
            <person name="Kappmeyer L.S."/>
            <person name="Thiagarajan M."/>
            <person name="Herndon D.R."/>
            <person name="Ramsay J.D."/>
            <person name="Caler E."/>
            <person name="Djikeng A."/>
            <person name="Gillespie J.J."/>
            <person name="Lau A.O."/>
            <person name="Roalson E.H."/>
            <person name="Silva J.C."/>
            <person name="Silva M.G."/>
            <person name="Suarez C.E."/>
            <person name="Ueti M.W."/>
            <person name="Nene V.M."/>
            <person name="Mealey R.H."/>
            <person name="Knowles D.P."/>
            <person name="Brayton K.A."/>
        </authorList>
    </citation>
    <scope>NUCLEOTIDE SEQUENCE [LARGE SCALE GENOMIC DNA]</scope>
    <source>
        <strain evidence="1 2">WA</strain>
    </source>
</reference>
<evidence type="ECO:0000313" key="2">
    <source>
        <dbReference type="Proteomes" id="UP000031512"/>
    </source>
</evidence>
<dbReference type="AlphaFoldDB" id="L1LC46"/>